<sequence>MSTEKHEPDVDVKDRDRDSTSQAGDASQFDFASYYDHNAGRLVVDPDTEHQSTYSEAKREFGDAVASRLKLSADGSKVLWPQPLDDPEDPQNWSDFRKNFQLLIITLAAITPDFDSGIGIADIFALANQFNTTTGHINNLTSKNQTPQAASQLEHLPARYLYHSFLIGVEKP</sequence>
<evidence type="ECO:0000313" key="3">
    <source>
        <dbReference type="Proteomes" id="UP000230002"/>
    </source>
</evidence>
<gene>
    <name evidence="2" type="ORF">GSI_01880</name>
</gene>
<reference evidence="2 3" key="1">
    <citation type="journal article" date="2015" name="Sci. Rep.">
        <title>Chromosome-level genome map provides insights into diverse defense mechanisms in the medicinal fungus Ganoderma sinense.</title>
        <authorList>
            <person name="Zhu Y."/>
            <person name="Xu J."/>
            <person name="Sun C."/>
            <person name="Zhou S."/>
            <person name="Xu H."/>
            <person name="Nelson D.R."/>
            <person name="Qian J."/>
            <person name="Song J."/>
            <person name="Luo H."/>
            <person name="Xiang L."/>
            <person name="Li Y."/>
            <person name="Xu Z."/>
            <person name="Ji A."/>
            <person name="Wang L."/>
            <person name="Lu S."/>
            <person name="Hayward A."/>
            <person name="Sun W."/>
            <person name="Li X."/>
            <person name="Schwartz D.C."/>
            <person name="Wang Y."/>
            <person name="Chen S."/>
        </authorList>
    </citation>
    <scope>NUCLEOTIDE SEQUENCE [LARGE SCALE GENOMIC DNA]</scope>
    <source>
        <strain evidence="2 3">ZZ0214-1</strain>
    </source>
</reference>
<comment type="caution">
    <text evidence="2">The sequence shown here is derived from an EMBL/GenBank/DDBJ whole genome shotgun (WGS) entry which is preliminary data.</text>
</comment>
<proteinExistence type="predicted"/>
<dbReference type="AlphaFoldDB" id="A0A2G8SR25"/>
<keyword evidence="3" id="KW-1185">Reference proteome</keyword>
<feature type="region of interest" description="Disordered" evidence="1">
    <location>
        <begin position="1"/>
        <end position="30"/>
    </location>
</feature>
<protein>
    <submittedName>
        <fullName evidence="2">Uncharacterized protein</fullName>
    </submittedName>
</protein>
<feature type="compositionally biased region" description="Basic and acidic residues" evidence="1">
    <location>
        <begin position="1"/>
        <end position="19"/>
    </location>
</feature>
<dbReference type="STRING" id="1077348.A0A2G8SR25"/>
<accession>A0A2G8SR25</accession>
<dbReference type="EMBL" id="AYKW01000002">
    <property type="protein sequence ID" value="PIL36219.1"/>
    <property type="molecule type" value="Genomic_DNA"/>
</dbReference>
<name>A0A2G8SR25_9APHY</name>
<evidence type="ECO:0000313" key="2">
    <source>
        <dbReference type="EMBL" id="PIL36219.1"/>
    </source>
</evidence>
<evidence type="ECO:0000256" key="1">
    <source>
        <dbReference type="SAM" id="MobiDB-lite"/>
    </source>
</evidence>
<organism evidence="2 3">
    <name type="scientific">Ganoderma sinense ZZ0214-1</name>
    <dbReference type="NCBI Taxonomy" id="1077348"/>
    <lineage>
        <taxon>Eukaryota</taxon>
        <taxon>Fungi</taxon>
        <taxon>Dikarya</taxon>
        <taxon>Basidiomycota</taxon>
        <taxon>Agaricomycotina</taxon>
        <taxon>Agaricomycetes</taxon>
        <taxon>Polyporales</taxon>
        <taxon>Polyporaceae</taxon>
        <taxon>Ganoderma</taxon>
    </lineage>
</organism>
<dbReference type="OrthoDB" id="2796738at2759"/>
<dbReference type="Proteomes" id="UP000230002">
    <property type="component" value="Unassembled WGS sequence"/>
</dbReference>